<gene>
    <name evidence="1" type="ORF">FSB_LOCUS56573</name>
</gene>
<reference evidence="1" key="1">
    <citation type="submission" date="2018-02" db="EMBL/GenBank/DDBJ databases">
        <authorList>
            <person name="Cohen D.B."/>
            <person name="Kent A.D."/>
        </authorList>
    </citation>
    <scope>NUCLEOTIDE SEQUENCE</scope>
</reference>
<organism evidence="1">
    <name type="scientific">Fagus sylvatica</name>
    <name type="common">Beechnut</name>
    <dbReference type="NCBI Taxonomy" id="28930"/>
    <lineage>
        <taxon>Eukaryota</taxon>
        <taxon>Viridiplantae</taxon>
        <taxon>Streptophyta</taxon>
        <taxon>Embryophyta</taxon>
        <taxon>Tracheophyta</taxon>
        <taxon>Spermatophyta</taxon>
        <taxon>Magnoliopsida</taxon>
        <taxon>eudicotyledons</taxon>
        <taxon>Gunneridae</taxon>
        <taxon>Pentapetalae</taxon>
        <taxon>rosids</taxon>
        <taxon>fabids</taxon>
        <taxon>Fagales</taxon>
        <taxon>Fagaceae</taxon>
        <taxon>Fagus</taxon>
    </lineage>
</organism>
<name>A0A2N9IXC2_FAGSY</name>
<proteinExistence type="predicted"/>
<evidence type="ECO:0008006" key="2">
    <source>
        <dbReference type="Google" id="ProtNLM"/>
    </source>
</evidence>
<dbReference type="AlphaFoldDB" id="A0A2N9IXC2"/>
<accession>A0A2N9IXC2</accession>
<dbReference type="EMBL" id="OIVN01006241">
    <property type="protein sequence ID" value="SPD28691.1"/>
    <property type="molecule type" value="Genomic_DNA"/>
</dbReference>
<protein>
    <recommendedName>
        <fullName evidence="2">Retrotransposon gag domain-containing protein</fullName>
    </recommendedName>
</protein>
<evidence type="ECO:0000313" key="1">
    <source>
        <dbReference type="EMBL" id="SPD28691.1"/>
    </source>
</evidence>
<sequence>MVLPGLMAANGDGVECSNGGSRGKDAMWAAIEEQRQQVNEIRELLVVVRLELNANRLQRVGKNRTRDIARGPLVNRLMGQHVLNFSDIPCFDGKSYKEDFIDWILNFEDYFTYAKIPEDFKVLLVSRKLVRDAADWWNDIEYCRMRRGKCSENLNINSWRKDQNLGVIDVEKILIYEHNFITKEVEQDQVLTKVEELEGKEFEERSSIKDGILEEVFEEAKEGNLELIKENGENLEAKIIGNIVEDSTEVKHEGESITPYSQDLVDLLKISTTQSIDFLGRKISIFRRKLEVEFHSSGGA</sequence>